<sequence>MSLKRKLLRQVDPCILHLVPQFGMSQACLYCAPPGCKYAHRHNTLCGSHCGEDDMKDEIIYWPLYTRTFVRFRLCSTPSRTPTNRSATVSKPTPGRALFGVFQMPALVISLRIPRQTEFWSPQYPSYTQRDAGQIRRDAILACRNATEVCTHVPKDCARSNERLAENVMIQRRK</sequence>
<accession>A0A177BUJ9</accession>
<evidence type="ECO:0000313" key="1">
    <source>
        <dbReference type="EMBL" id="OAF98964.1"/>
    </source>
</evidence>
<dbReference type="EMBL" id="KV441563">
    <property type="protein sequence ID" value="OAF98964.1"/>
    <property type="molecule type" value="Genomic_DNA"/>
</dbReference>
<organism evidence="1 2">
    <name type="scientific">Paraphaeosphaeria sporulosa</name>
    <dbReference type="NCBI Taxonomy" id="1460663"/>
    <lineage>
        <taxon>Eukaryota</taxon>
        <taxon>Fungi</taxon>
        <taxon>Dikarya</taxon>
        <taxon>Ascomycota</taxon>
        <taxon>Pezizomycotina</taxon>
        <taxon>Dothideomycetes</taxon>
        <taxon>Pleosporomycetidae</taxon>
        <taxon>Pleosporales</taxon>
        <taxon>Massarineae</taxon>
        <taxon>Didymosphaeriaceae</taxon>
        <taxon>Paraphaeosphaeria</taxon>
    </lineage>
</organism>
<protein>
    <submittedName>
        <fullName evidence="1">Uncharacterized protein</fullName>
    </submittedName>
</protein>
<dbReference type="PROSITE" id="PS51257">
    <property type="entry name" value="PROKAR_LIPOPROTEIN"/>
    <property type="match status" value="1"/>
</dbReference>
<proteinExistence type="predicted"/>
<name>A0A177BUJ9_9PLEO</name>
<reference evidence="1 2" key="1">
    <citation type="submission" date="2016-05" db="EMBL/GenBank/DDBJ databases">
        <title>Comparative analysis of secretome profiles of manganese(II)-oxidizing ascomycete fungi.</title>
        <authorList>
            <consortium name="DOE Joint Genome Institute"/>
            <person name="Zeiner C.A."/>
            <person name="Purvine S.O."/>
            <person name="Zink E.M."/>
            <person name="Wu S."/>
            <person name="Pasa-Tolic L."/>
            <person name="Chaput D.L."/>
            <person name="Haridas S."/>
            <person name="Grigoriev I.V."/>
            <person name="Santelli C.M."/>
            <person name="Hansel C.M."/>
        </authorList>
    </citation>
    <scope>NUCLEOTIDE SEQUENCE [LARGE SCALE GENOMIC DNA]</scope>
    <source>
        <strain evidence="1 2">AP3s5-JAC2a</strain>
    </source>
</reference>
<dbReference type="AlphaFoldDB" id="A0A177BUJ9"/>
<dbReference type="Proteomes" id="UP000077069">
    <property type="component" value="Unassembled WGS sequence"/>
</dbReference>
<dbReference type="GeneID" id="28769591"/>
<gene>
    <name evidence="1" type="ORF">CC84DRAFT_412004</name>
</gene>
<evidence type="ECO:0000313" key="2">
    <source>
        <dbReference type="Proteomes" id="UP000077069"/>
    </source>
</evidence>
<dbReference type="RefSeq" id="XP_018029330.1">
    <property type="nucleotide sequence ID" value="XM_018186105.1"/>
</dbReference>
<keyword evidence="2" id="KW-1185">Reference proteome</keyword>
<dbReference type="InParanoid" id="A0A177BUJ9"/>